<feature type="transmembrane region" description="Helical" evidence="7">
    <location>
        <begin position="6"/>
        <end position="28"/>
    </location>
</feature>
<evidence type="ECO:0000256" key="5">
    <source>
        <dbReference type="ARBA" id="ARBA00023136"/>
    </source>
</evidence>
<keyword evidence="6" id="KW-0175">Coiled coil</keyword>
<keyword evidence="3 7" id="KW-0812">Transmembrane</keyword>
<feature type="transmembrane region" description="Helical" evidence="7">
    <location>
        <begin position="299"/>
        <end position="320"/>
    </location>
</feature>
<evidence type="ECO:0000313" key="9">
    <source>
        <dbReference type="EMBL" id="PVU68735.1"/>
    </source>
</evidence>
<proteinExistence type="predicted"/>
<feature type="domain" description="Type II secretion system protein GspF" evidence="8">
    <location>
        <begin position="337"/>
        <end position="462"/>
    </location>
</feature>
<dbReference type="InterPro" id="IPR018076">
    <property type="entry name" value="T2SS_GspF_dom"/>
</dbReference>
<evidence type="ECO:0000259" key="8">
    <source>
        <dbReference type="Pfam" id="PF00482"/>
    </source>
</evidence>
<feature type="coiled-coil region" evidence="6">
    <location>
        <begin position="56"/>
        <end position="86"/>
    </location>
</feature>
<gene>
    <name evidence="9" type="ORF">DDW03_01365</name>
</gene>
<evidence type="ECO:0000256" key="7">
    <source>
        <dbReference type="SAM" id="Phobius"/>
    </source>
</evidence>
<organism evidence="9">
    <name type="scientific">Nanobsidianus stetteri</name>
    <dbReference type="NCBI Taxonomy" id="1294122"/>
    <lineage>
        <taxon>Archaea</taxon>
        <taxon>Nanobdellota</taxon>
        <taxon>Candidatus Nanoarchaeia</taxon>
        <taxon>Nanoarchaeales</taxon>
        <taxon>Nanopusillaceae</taxon>
        <taxon>Candidatus Nanobsidianus</taxon>
    </lineage>
</organism>
<protein>
    <recommendedName>
        <fullName evidence="8">Type II secretion system protein GspF domain-containing protein</fullName>
    </recommendedName>
</protein>
<dbReference type="InterPro" id="IPR056569">
    <property type="entry name" value="ArlJ-like"/>
</dbReference>
<sequence length="508" mass="60812">MCIRKGFYYWVGYICFKLIFRYIYFYIINKFNVYHDKRLIYSRIYKLFIMINKNVLINLERDIEEIERYINKLKNILKEIKRKEEMKKYFHKLYLDGYFDEKEYKRRLTIIEKKIKYLEKSKYLILYDLINLINNSQKIIEFLKNIEGKSEEENKNIQYYEMKINDTVNYISKIYPEIFKKEEIKIGKKFIEASNILFRKKEEKKKKIKVKLKLTEERKINYYQEIKNILIRFSYKIFGGISRRILNSSPKLYFYLKYSLKEAYYNIEPDELLSIIFLFSSIIILISIFISLYLLNIFYLIYGLIAFLSVLGVLVLYFNYKKQSIVEDINRNLPFAIIHMASLADAGIEIKYIIKIIGETEEYGYLSKEFKKIYDRINLGEGLVESLRSVADDTLSKDLKDFLEELILTITSGRKISEFLILYSQQEMIRYNSFLKKVNQVMKTFSDLYVGMVLTIPMIIISVGVMLLSILQQTYNINIQGILEIITYVGLPAINIGFIILFDKLTKE</sequence>
<evidence type="ECO:0000256" key="3">
    <source>
        <dbReference type="ARBA" id="ARBA00022692"/>
    </source>
</evidence>
<dbReference type="AlphaFoldDB" id="A0A2T9WLQ0"/>
<dbReference type="EMBL" id="QEFP01000004">
    <property type="protein sequence ID" value="PVU68735.1"/>
    <property type="molecule type" value="Genomic_DNA"/>
</dbReference>
<feature type="transmembrane region" description="Helical" evidence="7">
    <location>
        <begin position="272"/>
        <end position="293"/>
    </location>
</feature>
<name>A0A2T9WLQ0_NANST</name>
<evidence type="ECO:0000256" key="4">
    <source>
        <dbReference type="ARBA" id="ARBA00022989"/>
    </source>
</evidence>
<dbReference type="Pfam" id="PF00482">
    <property type="entry name" value="T2SSF"/>
    <property type="match status" value="1"/>
</dbReference>
<dbReference type="PANTHER" id="PTHR35402:SF2">
    <property type="entry name" value="FLAGELLA ACCESSORY PROTEIN J"/>
    <property type="match status" value="1"/>
</dbReference>
<comment type="caution">
    <text evidence="9">The sequence shown here is derived from an EMBL/GenBank/DDBJ whole genome shotgun (WGS) entry which is preliminary data.</text>
</comment>
<evidence type="ECO:0000256" key="1">
    <source>
        <dbReference type="ARBA" id="ARBA00004651"/>
    </source>
</evidence>
<feature type="transmembrane region" description="Helical" evidence="7">
    <location>
        <begin position="477"/>
        <end position="502"/>
    </location>
</feature>
<keyword evidence="2" id="KW-1003">Cell membrane</keyword>
<feature type="transmembrane region" description="Helical" evidence="7">
    <location>
        <begin position="448"/>
        <end position="471"/>
    </location>
</feature>
<reference evidence="9" key="1">
    <citation type="journal article" date="2015" name="Appl. Environ. Microbiol.">
        <title>Nanoarchaeota, Their Sulfolobales Host, and Nanoarchaeota Virus Distribution across Yellowstone National Park Hot Springs.</title>
        <authorList>
            <person name="Munson-McGee J.H."/>
            <person name="Field E.K."/>
            <person name="Bateson M."/>
            <person name="Rooney C."/>
            <person name="Stepanauskas R."/>
            <person name="Young M.J."/>
        </authorList>
    </citation>
    <scope>NUCLEOTIDE SEQUENCE [LARGE SCALE GENOMIC DNA]</scope>
    <source>
        <strain evidence="9">SCGC AB-777_F03</strain>
    </source>
</reference>
<keyword evidence="4 7" id="KW-1133">Transmembrane helix</keyword>
<accession>A0A2T9WLQ0</accession>
<evidence type="ECO:0000256" key="6">
    <source>
        <dbReference type="SAM" id="Coils"/>
    </source>
</evidence>
<dbReference type="GO" id="GO:0005886">
    <property type="term" value="C:plasma membrane"/>
    <property type="evidence" value="ECO:0007669"/>
    <property type="project" value="UniProtKB-SubCell"/>
</dbReference>
<dbReference type="PANTHER" id="PTHR35402">
    <property type="entry name" value="INTEGRAL MEMBRANE PROTEIN-RELATED"/>
    <property type="match status" value="1"/>
</dbReference>
<reference evidence="9" key="2">
    <citation type="submission" date="2017-05" db="EMBL/GenBank/DDBJ databases">
        <authorList>
            <person name="Song R."/>
            <person name="Chenine A.L."/>
            <person name="Ruprecht R.M."/>
        </authorList>
    </citation>
    <scope>NUCLEOTIDE SEQUENCE</scope>
    <source>
        <strain evidence="9">SCGC AB-777_F03</strain>
    </source>
</reference>
<keyword evidence="5 7" id="KW-0472">Membrane</keyword>
<evidence type="ECO:0000256" key="2">
    <source>
        <dbReference type="ARBA" id="ARBA00022475"/>
    </source>
</evidence>
<comment type="subcellular location">
    <subcellularLocation>
        <location evidence="1">Cell membrane</location>
        <topology evidence="1">Multi-pass membrane protein</topology>
    </subcellularLocation>
</comment>